<gene>
    <name evidence="1" type="ORF">PVAP13_1NG454519</name>
</gene>
<organism evidence="1 2">
    <name type="scientific">Panicum virgatum</name>
    <name type="common">Blackwell switchgrass</name>
    <dbReference type="NCBI Taxonomy" id="38727"/>
    <lineage>
        <taxon>Eukaryota</taxon>
        <taxon>Viridiplantae</taxon>
        <taxon>Streptophyta</taxon>
        <taxon>Embryophyta</taxon>
        <taxon>Tracheophyta</taxon>
        <taxon>Spermatophyta</taxon>
        <taxon>Magnoliopsida</taxon>
        <taxon>Liliopsida</taxon>
        <taxon>Poales</taxon>
        <taxon>Poaceae</taxon>
        <taxon>PACMAD clade</taxon>
        <taxon>Panicoideae</taxon>
        <taxon>Panicodae</taxon>
        <taxon>Paniceae</taxon>
        <taxon>Panicinae</taxon>
        <taxon>Panicum</taxon>
        <taxon>Panicum sect. Hiantes</taxon>
    </lineage>
</organism>
<evidence type="ECO:0000313" key="2">
    <source>
        <dbReference type="Proteomes" id="UP000823388"/>
    </source>
</evidence>
<reference evidence="1 2" key="1">
    <citation type="submission" date="2020-05" db="EMBL/GenBank/DDBJ databases">
        <title>WGS assembly of Panicum virgatum.</title>
        <authorList>
            <person name="Lovell J.T."/>
            <person name="Jenkins J."/>
            <person name="Shu S."/>
            <person name="Juenger T.E."/>
            <person name="Schmutz J."/>
        </authorList>
    </citation>
    <scope>NUCLEOTIDE SEQUENCE [LARGE SCALE GENOMIC DNA]</scope>
    <source>
        <strain evidence="2">cv. AP13</strain>
    </source>
</reference>
<keyword evidence="2" id="KW-1185">Reference proteome</keyword>
<name>A0A8T0X3J2_PANVG</name>
<dbReference type="Proteomes" id="UP000823388">
    <property type="component" value="Chromosome 1N"/>
</dbReference>
<protein>
    <submittedName>
        <fullName evidence="1">Uncharacterized protein</fullName>
    </submittedName>
</protein>
<accession>A0A8T0X3J2</accession>
<comment type="caution">
    <text evidence="1">The sequence shown here is derived from an EMBL/GenBank/DDBJ whole genome shotgun (WGS) entry which is preliminary data.</text>
</comment>
<dbReference type="AlphaFoldDB" id="A0A8T0X3J2"/>
<proteinExistence type="predicted"/>
<dbReference type="EMBL" id="CM029038">
    <property type="protein sequence ID" value="KAG2653397.1"/>
    <property type="molecule type" value="Genomic_DNA"/>
</dbReference>
<evidence type="ECO:0000313" key="1">
    <source>
        <dbReference type="EMBL" id="KAG2653397.1"/>
    </source>
</evidence>
<sequence>MRGLRRINNERALTQFVHLWTQLRNICLQPSQLDTIQWRFTTDGNFTVKSTYRVQF</sequence>